<dbReference type="AlphaFoldDB" id="A0A4E0QQZ2"/>
<organism evidence="1 2">
    <name type="scientific">Candidatus Thiomargarita nelsonii</name>
    <dbReference type="NCBI Taxonomy" id="1003181"/>
    <lineage>
        <taxon>Bacteria</taxon>
        <taxon>Pseudomonadati</taxon>
        <taxon>Pseudomonadota</taxon>
        <taxon>Gammaproteobacteria</taxon>
        <taxon>Thiotrichales</taxon>
        <taxon>Thiotrichaceae</taxon>
        <taxon>Thiomargarita</taxon>
    </lineage>
</organism>
<reference evidence="1 2" key="1">
    <citation type="journal article" date="2016" name="Front. Microbiol.">
        <title>Single-Cell (Meta-)Genomics of a Dimorphic Candidatus Thiomargarita nelsonii Reveals Genomic Plasticity.</title>
        <authorList>
            <person name="Flood B.E."/>
            <person name="Fliss P."/>
            <person name="Jones D.S."/>
            <person name="Dick G.J."/>
            <person name="Jain S."/>
            <person name="Kaster A.K."/>
            <person name="Winkel M."/>
            <person name="Mussmann M."/>
            <person name="Bailey J."/>
        </authorList>
    </citation>
    <scope>NUCLEOTIDE SEQUENCE [LARGE SCALE GENOMIC DNA]</scope>
    <source>
        <strain evidence="1">Hydrate Ridge</strain>
    </source>
</reference>
<keyword evidence="2" id="KW-1185">Reference proteome</keyword>
<evidence type="ECO:0000313" key="1">
    <source>
        <dbReference type="EMBL" id="TGO03128.1"/>
    </source>
</evidence>
<sequence length="104" mass="12052">MATFVNKNVSVLNMLDNLIADDELLDTPFLRRIRTKSREEGMLISRRDAILDVLTLRFEPQLSQFRKIERYLSSLTEMEQLERLLTEAVQSKDVSAFQATMAQS</sequence>
<evidence type="ECO:0000313" key="2">
    <source>
        <dbReference type="Proteomes" id="UP000030428"/>
    </source>
</evidence>
<gene>
    <name evidence="1" type="ORF">PN36_12340</name>
</gene>
<dbReference type="EMBL" id="JSZA02000038">
    <property type="protein sequence ID" value="TGO03128.1"/>
    <property type="molecule type" value="Genomic_DNA"/>
</dbReference>
<comment type="caution">
    <text evidence="1">The sequence shown here is derived from an EMBL/GenBank/DDBJ whole genome shotgun (WGS) entry which is preliminary data.</text>
</comment>
<protein>
    <submittedName>
        <fullName evidence="1">Uncharacterized protein</fullName>
    </submittedName>
</protein>
<accession>A0A4E0QQZ2</accession>
<dbReference type="Proteomes" id="UP000030428">
    <property type="component" value="Unassembled WGS sequence"/>
</dbReference>
<name>A0A4E0QQZ2_9GAMM</name>
<proteinExistence type="predicted"/>